<dbReference type="InterPro" id="IPR045595">
    <property type="entry name" value="SufBD_N"/>
</dbReference>
<dbReference type="SUPFAM" id="SSF101960">
    <property type="entry name" value="Stabilizer of iron transporter SufD"/>
    <property type="match status" value="1"/>
</dbReference>
<dbReference type="InterPro" id="IPR055346">
    <property type="entry name" value="Fe-S_cluster_assembly_SufBD"/>
</dbReference>
<evidence type="ECO:0000313" key="5">
    <source>
        <dbReference type="Proteomes" id="UP000033187"/>
    </source>
</evidence>
<dbReference type="PANTHER" id="PTHR43575">
    <property type="entry name" value="PROTEIN ABCI7, CHLOROPLASTIC"/>
    <property type="match status" value="1"/>
</dbReference>
<evidence type="ECO:0000259" key="2">
    <source>
        <dbReference type="Pfam" id="PF01458"/>
    </source>
</evidence>
<dbReference type="InterPro" id="IPR000825">
    <property type="entry name" value="SUF_FeS_clus_asmbl_SufBD_core"/>
</dbReference>
<dbReference type="InterPro" id="IPR037284">
    <property type="entry name" value="SUF_FeS_clus_asmbl_SufBD_sf"/>
</dbReference>
<dbReference type="Pfam" id="PF19295">
    <property type="entry name" value="SufBD_N"/>
    <property type="match status" value="1"/>
</dbReference>
<feature type="domain" description="SUF system FeS cluster assembly SufBD N-terminal" evidence="3">
    <location>
        <begin position="30"/>
        <end position="173"/>
    </location>
</feature>
<reference evidence="5" key="1">
    <citation type="submission" date="2015-02" db="EMBL/GenBank/DDBJ databases">
        <authorList>
            <person name="Chooi Y.-H."/>
        </authorList>
    </citation>
    <scope>NUCLEOTIDE SEQUENCE [LARGE SCALE GENOMIC DNA]</scope>
    <source>
        <strain evidence="5">strain Y</strain>
    </source>
</reference>
<dbReference type="PANTHER" id="PTHR43575:SF1">
    <property type="entry name" value="PROTEIN ABCI7, CHLOROPLASTIC"/>
    <property type="match status" value="1"/>
</dbReference>
<evidence type="ECO:0000313" key="4">
    <source>
        <dbReference type="EMBL" id="CPR15332.1"/>
    </source>
</evidence>
<evidence type="ECO:0000256" key="1">
    <source>
        <dbReference type="ARBA" id="ARBA00043967"/>
    </source>
</evidence>
<keyword evidence="5" id="KW-1185">Reference proteome</keyword>
<dbReference type="GO" id="GO:0016226">
    <property type="term" value="P:iron-sulfur cluster assembly"/>
    <property type="evidence" value="ECO:0007669"/>
    <property type="project" value="InterPro"/>
</dbReference>
<dbReference type="RefSeq" id="WP_046475820.1">
    <property type="nucleotide sequence ID" value="NZ_LN829118.1"/>
</dbReference>
<name>A0A0D6JB06_9HYPH</name>
<evidence type="ECO:0000259" key="3">
    <source>
        <dbReference type="Pfam" id="PF19295"/>
    </source>
</evidence>
<dbReference type="KEGG" id="fiy:BN1229_v1_0311"/>
<dbReference type="Proteomes" id="UP000033187">
    <property type="component" value="Chromosome 1"/>
</dbReference>
<dbReference type="KEGG" id="fil:BN1229_v1_0306"/>
<feature type="domain" description="SUF system FeS cluster assembly SufBD core" evidence="2">
    <location>
        <begin position="184"/>
        <end position="413"/>
    </location>
</feature>
<gene>
    <name evidence="4" type="ORF">YBN1229_v1_0311</name>
</gene>
<sequence>MNLAVMKTKAEQGLLEAFQSVADTLPGGADVQRARREAADRFDNLGLPHRRIEEWKYTDLRQVLKEALPPSIGDSTELTIADVIVALGSLASLDAHKIVFVNGAYRPKLSTPMDLEGLEFSPLSSALVNGESKTGLTRTSGPKDDATLALNTAFMSDGAVVRIHDGAELAKPVLIVHVRAGKEAFSATVRHVIDVGAGAKVTIVEAFVSLPGVTDEGQINTASEIVVGDKAYVTHVKCAVDKGAVTHLSNWMVRVGKEAEYRGFQQTQGIALARNQIFATFDGEDAKLNLSGAFLGRGGDHIDTTLVVDHVVPGCESRELFKGILDGHARGIFQGKIVVQQAAQKTDGKQMAQAMMLSPDAEFDSKPELEIFADDVACGHGSTVAEIDEEMLFYCRSRGIPEEKARVLLTESFIAEAIETVEDEPVAEALKMFARGWLQAD</sequence>
<dbReference type="EMBL" id="LN829119">
    <property type="protein sequence ID" value="CPR15332.1"/>
    <property type="molecule type" value="Genomic_DNA"/>
</dbReference>
<protein>
    <submittedName>
        <fullName evidence="4">FeS assembly protein SufD</fullName>
    </submittedName>
</protein>
<proteinExistence type="inferred from homology"/>
<dbReference type="InterPro" id="IPR011542">
    <property type="entry name" value="SUF_FeS_clus_asmbl_SufD"/>
</dbReference>
<comment type="similarity">
    <text evidence="1">Belongs to the iron-sulfur cluster assembly SufBD family.</text>
</comment>
<organism evidence="4 5">
    <name type="scientific">Candidatus Filomicrobium marinum</name>
    <dbReference type="NCBI Taxonomy" id="1608628"/>
    <lineage>
        <taxon>Bacteria</taxon>
        <taxon>Pseudomonadati</taxon>
        <taxon>Pseudomonadota</taxon>
        <taxon>Alphaproteobacteria</taxon>
        <taxon>Hyphomicrobiales</taxon>
        <taxon>Hyphomicrobiaceae</taxon>
        <taxon>Filomicrobium</taxon>
    </lineage>
</organism>
<accession>A0A0D6JB06</accession>
<dbReference type="Pfam" id="PF01458">
    <property type="entry name" value="SUFBD_core"/>
    <property type="match status" value="1"/>
</dbReference>
<dbReference type="AlphaFoldDB" id="A0A0D6JB06"/>
<dbReference type="NCBIfam" id="TIGR01981">
    <property type="entry name" value="sufD"/>
    <property type="match status" value="1"/>
</dbReference>